<dbReference type="PANTHER" id="PTHR38097">
    <property type="match status" value="1"/>
</dbReference>
<proteinExistence type="inferred from homology"/>
<comment type="caution">
    <text evidence="7">The sequence shown here is derived from an EMBL/GenBank/DDBJ whole genome shotgun (WGS) entry which is preliminary data.</text>
</comment>
<name>A0ABS1QLP3_9GAMM</name>
<keyword evidence="3" id="KW-0963">Cytoplasm</keyword>
<dbReference type="InterPro" id="IPR001801">
    <property type="entry name" value="Histone_HNS"/>
</dbReference>
<evidence type="ECO:0000256" key="4">
    <source>
        <dbReference type="ARBA" id="ARBA00023125"/>
    </source>
</evidence>
<dbReference type="Gene3D" id="4.10.430.10">
    <property type="entry name" value="Histone-like protein H-NS, C-terminal domain"/>
    <property type="match status" value="1"/>
</dbReference>
<evidence type="ECO:0000256" key="2">
    <source>
        <dbReference type="ARBA" id="ARBA00010610"/>
    </source>
</evidence>
<feature type="domain" description="DNA-binding protein H-NS-like C-terminal" evidence="6">
    <location>
        <begin position="86"/>
        <end position="134"/>
    </location>
</feature>
<dbReference type="InterPro" id="IPR037150">
    <property type="entry name" value="H-NS_C_dom_sf"/>
</dbReference>
<dbReference type="Proteomes" id="UP000638570">
    <property type="component" value="Unassembled WGS sequence"/>
</dbReference>
<dbReference type="PIRSF" id="PIRSF002096">
    <property type="entry name" value="HnS"/>
    <property type="match status" value="1"/>
</dbReference>
<organism evidence="7 8">
    <name type="scientific">Zobellella iuensis</name>
    <dbReference type="NCBI Taxonomy" id="2803811"/>
    <lineage>
        <taxon>Bacteria</taxon>
        <taxon>Pseudomonadati</taxon>
        <taxon>Pseudomonadota</taxon>
        <taxon>Gammaproteobacteria</taxon>
        <taxon>Aeromonadales</taxon>
        <taxon>Aeromonadaceae</taxon>
        <taxon>Zobellella</taxon>
    </lineage>
</organism>
<comment type="similarity">
    <text evidence="2 5">Belongs to the histone-like protein H-NS family.</text>
</comment>
<dbReference type="Pfam" id="PF22470">
    <property type="entry name" value="Histone_HNS_N"/>
    <property type="match status" value="1"/>
</dbReference>
<evidence type="ECO:0000259" key="6">
    <source>
        <dbReference type="SMART" id="SM00528"/>
    </source>
</evidence>
<comment type="subcellular location">
    <subcellularLocation>
        <location evidence="1">Cytoplasm</location>
        <location evidence="1">Nucleoid</location>
    </subcellularLocation>
</comment>
<keyword evidence="8" id="KW-1185">Reference proteome</keyword>
<accession>A0ABS1QLP3</accession>
<keyword evidence="4 5" id="KW-0238">DNA-binding</keyword>
<dbReference type="Pfam" id="PF00816">
    <property type="entry name" value="Histone_HNS"/>
    <property type="match status" value="1"/>
</dbReference>
<evidence type="ECO:0000313" key="7">
    <source>
        <dbReference type="EMBL" id="MBL1375773.1"/>
    </source>
</evidence>
<dbReference type="EMBL" id="JAERTZ010000001">
    <property type="protein sequence ID" value="MBL1375773.1"/>
    <property type="molecule type" value="Genomic_DNA"/>
</dbReference>
<evidence type="ECO:0000313" key="8">
    <source>
        <dbReference type="Proteomes" id="UP000638570"/>
    </source>
</evidence>
<protein>
    <recommendedName>
        <fullName evidence="5">DNA-binding protein</fullName>
    </recommendedName>
</protein>
<gene>
    <name evidence="7" type="ORF">JKV55_00290</name>
</gene>
<evidence type="ECO:0000256" key="3">
    <source>
        <dbReference type="ARBA" id="ARBA00022490"/>
    </source>
</evidence>
<dbReference type="SUPFAM" id="SSF81273">
    <property type="entry name" value="H-NS histone-like proteins"/>
    <property type="match status" value="2"/>
</dbReference>
<dbReference type="SMART" id="SM00528">
    <property type="entry name" value="HNS"/>
    <property type="match status" value="1"/>
</dbReference>
<reference evidence="8" key="1">
    <citation type="submission" date="2021-01" db="EMBL/GenBank/DDBJ databases">
        <title>Genome public.</title>
        <authorList>
            <person name="Liu C."/>
            <person name="Sun Q."/>
        </authorList>
    </citation>
    <scope>NUCLEOTIDE SEQUENCE [LARGE SCALE GENOMIC DNA]</scope>
    <source>
        <strain evidence="8">CGMCC 1.18722</strain>
    </source>
</reference>
<evidence type="ECO:0000256" key="1">
    <source>
        <dbReference type="ARBA" id="ARBA00004453"/>
    </source>
</evidence>
<dbReference type="InterPro" id="IPR027444">
    <property type="entry name" value="H-NS_C_dom"/>
</dbReference>
<dbReference type="RefSeq" id="WP_202081703.1">
    <property type="nucleotide sequence ID" value="NZ_JAERTZ010000001.1"/>
</dbReference>
<dbReference type="PANTHER" id="PTHR38097:SF2">
    <property type="entry name" value="DNA-BINDING PROTEIN STPA"/>
    <property type="match status" value="1"/>
</dbReference>
<dbReference type="InterPro" id="IPR054180">
    <property type="entry name" value="H-NS-like_N"/>
</dbReference>
<dbReference type="InterPro" id="IPR027454">
    <property type="entry name" value="Histone_HNS_N"/>
</dbReference>
<dbReference type="Gene3D" id="1.10.287.1050">
    <property type="entry name" value="H-NS histone-like proteins"/>
    <property type="match status" value="1"/>
</dbReference>
<evidence type="ECO:0000256" key="5">
    <source>
        <dbReference type="PIRNR" id="PIRNR002096"/>
    </source>
</evidence>
<sequence>MAEFLKTLFNIRSLHTATRELTLEQLEEGLARLMTVVEERRGAEALAQLAAEERERKLRALLSQLEADGIDVRDIVKVAEPGRQSAGVREKRPAKYEYRDENGEYKTWTGQGRTPSVIRRALEGGEKRMDDFLIG</sequence>